<gene>
    <name evidence="2" type="ORF">HINF_LOCUS20165</name>
    <name evidence="1" type="ORF">HINF_LOCUS63371</name>
</gene>
<sequence length="125" mass="14548">MLIQCQYTVKQQFTNEIKISINICINLFSIINLRWINKQGSSEMRYRYLHQQVHLKHTITSQYLVSETAPYDGLPCSRGITRYNQLSLKAPSTKLLSMKQSDGKRLTLVRTFVRIALLKNTFPNP</sequence>
<evidence type="ECO:0000313" key="2">
    <source>
        <dbReference type="EMBL" id="CAL6006460.1"/>
    </source>
</evidence>
<comment type="caution">
    <text evidence="1">The sequence shown here is derived from an EMBL/GenBank/DDBJ whole genome shotgun (WGS) entry which is preliminary data.</text>
</comment>
<evidence type="ECO:0000313" key="3">
    <source>
        <dbReference type="Proteomes" id="UP001642409"/>
    </source>
</evidence>
<name>A0AA86RJQ6_9EUKA</name>
<proteinExistence type="predicted"/>
<protein>
    <submittedName>
        <fullName evidence="2">Hypothetical_protein</fullName>
    </submittedName>
</protein>
<dbReference type="EMBL" id="CAXDID020000054">
    <property type="protein sequence ID" value="CAL6006460.1"/>
    <property type="molecule type" value="Genomic_DNA"/>
</dbReference>
<reference evidence="2 3" key="2">
    <citation type="submission" date="2024-07" db="EMBL/GenBank/DDBJ databases">
        <authorList>
            <person name="Akdeniz Z."/>
        </authorList>
    </citation>
    <scope>NUCLEOTIDE SEQUENCE [LARGE SCALE GENOMIC DNA]</scope>
</reference>
<dbReference type="Proteomes" id="UP001642409">
    <property type="component" value="Unassembled WGS sequence"/>
</dbReference>
<organism evidence="1">
    <name type="scientific">Hexamita inflata</name>
    <dbReference type="NCBI Taxonomy" id="28002"/>
    <lineage>
        <taxon>Eukaryota</taxon>
        <taxon>Metamonada</taxon>
        <taxon>Diplomonadida</taxon>
        <taxon>Hexamitidae</taxon>
        <taxon>Hexamitinae</taxon>
        <taxon>Hexamita</taxon>
    </lineage>
</organism>
<dbReference type="EMBL" id="CATOUU010001170">
    <property type="protein sequence ID" value="CAI9975726.1"/>
    <property type="molecule type" value="Genomic_DNA"/>
</dbReference>
<evidence type="ECO:0000313" key="1">
    <source>
        <dbReference type="EMBL" id="CAI9975726.1"/>
    </source>
</evidence>
<reference evidence="1" key="1">
    <citation type="submission" date="2023-06" db="EMBL/GenBank/DDBJ databases">
        <authorList>
            <person name="Kurt Z."/>
        </authorList>
    </citation>
    <scope>NUCLEOTIDE SEQUENCE</scope>
</reference>
<dbReference type="AlphaFoldDB" id="A0AA86RJQ6"/>
<accession>A0AA86RJQ6</accession>
<keyword evidence="3" id="KW-1185">Reference proteome</keyword>